<evidence type="ECO:0000313" key="2">
    <source>
        <dbReference type="Proteomes" id="UP001259347"/>
    </source>
</evidence>
<comment type="caution">
    <text evidence="1">The sequence shown here is derived from an EMBL/GenBank/DDBJ whole genome shotgun (WGS) entry which is preliminary data.</text>
</comment>
<protein>
    <recommendedName>
        <fullName evidence="3">Head-to-tail adaptor</fullName>
    </recommendedName>
</protein>
<dbReference type="Proteomes" id="UP001259347">
    <property type="component" value="Unassembled WGS sequence"/>
</dbReference>
<sequence length="140" mass="15331">MTNPVADLDRLKSAFERPLVETSELREQTAAAQWLDDAWGVIQDEIPGVVRRMALDAADPAYLRRDSVARVMVAMVVRVLRNPDARRQLGEDTFQETIDAAVSTGQLYISEAERGRLLSSAEGDVSPYLSGVHNVSFGGG</sequence>
<evidence type="ECO:0000313" key="1">
    <source>
        <dbReference type="EMBL" id="MDR6868455.1"/>
    </source>
</evidence>
<keyword evidence="2" id="KW-1185">Reference proteome</keyword>
<accession>A0ABU1SFR8</accession>
<name>A0ABU1SFR8_9MICO</name>
<proteinExistence type="predicted"/>
<gene>
    <name evidence="1" type="ORF">J2Y69_003071</name>
</gene>
<dbReference type="EMBL" id="JAVDUM010000014">
    <property type="protein sequence ID" value="MDR6868455.1"/>
    <property type="molecule type" value="Genomic_DNA"/>
</dbReference>
<evidence type="ECO:0008006" key="3">
    <source>
        <dbReference type="Google" id="ProtNLM"/>
    </source>
</evidence>
<reference evidence="1 2" key="1">
    <citation type="submission" date="2023-07" db="EMBL/GenBank/DDBJ databases">
        <title>Sorghum-associated microbial communities from plants grown in Nebraska, USA.</title>
        <authorList>
            <person name="Schachtman D."/>
        </authorList>
    </citation>
    <scope>NUCLEOTIDE SEQUENCE [LARGE SCALE GENOMIC DNA]</scope>
    <source>
        <strain evidence="1 2">2980</strain>
    </source>
</reference>
<dbReference type="RefSeq" id="WP_310022297.1">
    <property type="nucleotide sequence ID" value="NZ_JAVDUM010000014.1"/>
</dbReference>
<organism evidence="1 2">
    <name type="scientific">Microbacterium resistens</name>
    <dbReference type="NCBI Taxonomy" id="156977"/>
    <lineage>
        <taxon>Bacteria</taxon>
        <taxon>Bacillati</taxon>
        <taxon>Actinomycetota</taxon>
        <taxon>Actinomycetes</taxon>
        <taxon>Micrococcales</taxon>
        <taxon>Microbacteriaceae</taxon>
        <taxon>Microbacterium</taxon>
    </lineage>
</organism>